<dbReference type="GO" id="GO:0008713">
    <property type="term" value="F:ADP-heptose-lipopolysaccharide heptosyltransferase activity"/>
    <property type="evidence" value="ECO:0007669"/>
    <property type="project" value="TreeGrafter"/>
</dbReference>
<dbReference type="EMBL" id="DVOD01000003">
    <property type="protein sequence ID" value="HIU91550.1"/>
    <property type="molecule type" value="Genomic_DNA"/>
</dbReference>
<protein>
    <submittedName>
        <fullName evidence="3">Glycosyltransferase family 9 protein</fullName>
    </submittedName>
</protein>
<dbReference type="CDD" id="cd03789">
    <property type="entry name" value="GT9_LPS_heptosyltransferase"/>
    <property type="match status" value="1"/>
</dbReference>
<dbReference type="PANTHER" id="PTHR30160">
    <property type="entry name" value="TETRAACYLDISACCHARIDE 4'-KINASE-RELATED"/>
    <property type="match status" value="1"/>
</dbReference>
<dbReference type="SUPFAM" id="SSF53756">
    <property type="entry name" value="UDP-Glycosyltransferase/glycogen phosphorylase"/>
    <property type="match status" value="1"/>
</dbReference>
<dbReference type="AlphaFoldDB" id="A0A9D1MYL4"/>
<dbReference type="Pfam" id="PF01075">
    <property type="entry name" value="Glyco_transf_9"/>
    <property type="match status" value="1"/>
</dbReference>
<dbReference type="GO" id="GO:0009244">
    <property type="term" value="P:lipopolysaccharide core region biosynthetic process"/>
    <property type="evidence" value="ECO:0007669"/>
    <property type="project" value="TreeGrafter"/>
</dbReference>
<dbReference type="InterPro" id="IPR002201">
    <property type="entry name" value="Glyco_trans_9"/>
</dbReference>
<dbReference type="PANTHER" id="PTHR30160:SF1">
    <property type="entry name" value="LIPOPOLYSACCHARIDE 1,2-N-ACETYLGLUCOSAMINETRANSFERASE-RELATED"/>
    <property type="match status" value="1"/>
</dbReference>
<dbReference type="Gene3D" id="3.40.50.2000">
    <property type="entry name" value="Glycogen Phosphorylase B"/>
    <property type="match status" value="2"/>
</dbReference>
<sequence length="352" mass="40403">IKKVLILRLSALGDAIHTLPVAYAIKKTWPDCKIGWVVEDKAQLFIKENPLIDHCYVIPKKTWKKRGLFSFENIKEFKNIIDAINKEHYDVVLDTQQLFKSASILPFLNIKRKVTLTGGREFYQLFSNEIYKESHKLFDPEYHVVKRNLEFAQHIGADTSEVKMVLKDATNEIKEKINDFLKSLSPDKKTVVISPATTWENKHWAESHWQETIKWLKDRANIVFTGMEADNALIERILDGTDCNNYINLAGKTNLEELAEVFRRADIVISPDSGSAHIAWATQKPAIITLFSATAEKRSAPFGDNCYVLAPELECRPCLKKNCRLKNKEDKNKCSRLVTSSELINLLERLLQ</sequence>
<dbReference type="Proteomes" id="UP000886748">
    <property type="component" value="Unassembled WGS sequence"/>
</dbReference>
<comment type="caution">
    <text evidence="3">The sequence shown here is derived from an EMBL/GenBank/DDBJ whole genome shotgun (WGS) entry which is preliminary data.</text>
</comment>
<organism evidence="3 4">
    <name type="scientific">Candidatus Limenecus avicola</name>
    <dbReference type="NCBI Taxonomy" id="2840847"/>
    <lineage>
        <taxon>Bacteria</taxon>
        <taxon>Bacillati</taxon>
        <taxon>Bacillota</taxon>
        <taxon>Clostridia</taxon>
        <taxon>Eubacteriales</taxon>
        <taxon>Clostridiaceae</taxon>
        <taxon>Clostridiaceae incertae sedis</taxon>
        <taxon>Candidatus Limenecus</taxon>
    </lineage>
</organism>
<proteinExistence type="predicted"/>
<evidence type="ECO:0000256" key="2">
    <source>
        <dbReference type="ARBA" id="ARBA00022679"/>
    </source>
</evidence>
<accession>A0A9D1MYL4</accession>
<dbReference type="InterPro" id="IPR051199">
    <property type="entry name" value="LPS_LOS_Heptosyltrfase"/>
</dbReference>
<keyword evidence="1" id="KW-0328">Glycosyltransferase</keyword>
<evidence type="ECO:0000313" key="3">
    <source>
        <dbReference type="EMBL" id="HIU91550.1"/>
    </source>
</evidence>
<dbReference type="GO" id="GO:0005829">
    <property type="term" value="C:cytosol"/>
    <property type="evidence" value="ECO:0007669"/>
    <property type="project" value="TreeGrafter"/>
</dbReference>
<evidence type="ECO:0000313" key="4">
    <source>
        <dbReference type="Proteomes" id="UP000886748"/>
    </source>
</evidence>
<reference evidence="3" key="1">
    <citation type="submission" date="2020-10" db="EMBL/GenBank/DDBJ databases">
        <authorList>
            <person name="Gilroy R."/>
        </authorList>
    </citation>
    <scope>NUCLEOTIDE SEQUENCE</scope>
    <source>
        <strain evidence="3">CHK154-7741</strain>
    </source>
</reference>
<feature type="non-terminal residue" evidence="3">
    <location>
        <position position="1"/>
    </location>
</feature>
<name>A0A9D1MYL4_9CLOT</name>
<gene>
    <name evidence="3" type="ORF">IAD26_00300</name>
</gene>
<evidence type="ECO:0000256" key="1">
    <source>
        <dbReference type="ARBA" id="ARBA00022676"/>
    </source>
</evidence>
<keyword evidence="2" id="KW-0808">Transferase</keyword>
<reference evidence="3" key="2">
    <citation type="journal article" date="2021" name="PeerJ">
        <title>Extensive microbial diversity within the chicken gut microbiome revealed by metagenomics and culture.</title>
        <authorList>
            <person name="Gilroy R."/>
            <person name="Ravi A."/>
            <person name="Getino M."/>
            <person name="Pursley I."/>
            <person name="Horton D.L."/>
            <person name="Alikhan N.F."/>
            <person name="Baker D."/>
            <person name="Gharbi K."/>
            <person name="Hall N."/>
            <person name="Watson M."/>
            <person name="Adriaenssens E.M."/>
            <person name="Foster-Nyarko E."/>
            <person name="Jarju S."/>
            <person name="Secka A."/>
            <person name="Antonio M."/>
            <person name="Oren A."/>
            <person name="Chaudhuri R.R."/>
            <person name="La Ragione R."/>
            <person name="Hildebrand F."/>
            <person name="Pallen M.J."/>
        </authorList>
    </citation>
    <scope>NUCLEOTIDE SEQUENCE</scope>
    <source>
        <strain evidence="3">CHK154-7741</strain>
    </source>
</reference>